<proteinExistence type="predicted"/>
<dbReference type="Proteomes" id="UP000828048">
    <property type="component" value="Chromosome 3"/>
</dbReference>
<protein>
    <submittedName>
        <fullName evidence="1">Uncharacterized protein</fullName>
    </submittedName>
</protein>
<organism evidence="1 2">
    <name type="scientific">Vaccinium darrowii</name>
    <dbReference type="NCBI Taxonomy" id="229202"/>
    <lineage>
        <taxon>Eukaryota</taxon>
        <taxon>Viridiplantae</taxon>
        <taxon>Streptophyta</taxon>
        <taxon>Embryophyta</taxon>
        <taxon>Tracheophyta</taxon>
        <taxon>Spermatophyta</taxon>
        <taxon>Magnoliopsida</taxon>
        <taxon>eudicotyledons</taxon>
        <taxon>Gunneridae</taxon>
        <taxon>Pentapetalae</taxon>
        <taxon>asterids</taxon>
        <taxon>Ericales</taxon>
        <taxon>Ericaceae</taxon>
        <taxon>Vaccinioideae</taxon>
        <taxon>Vaccinieae</taxon>
        <taxon>Vaccinium</taxon>
    </lineage>
</organism>
<keyword evidence="2" id="KW-1185">Reference proteome</keyword>
<name>A0ACB7YZQ6_9ERIC</name>
<gene>
    <name evidence="1" type="ORF">Vadar_030323</name>
</gene>
<sequence length="226" mass="24459">MSTARINPSALALLTTIEHLTGKFQFSPPKGLGLSRQNRRITLTVSSMAAAVSDPLEVKCIVFMHLLVSGCGEDDVLLPHGRLDEAIHQRQKEQNPSSDLTDRTSTATTKATSTTMLTVTINPSASALSTTIKHLTGKLQFSPPKGLGLSRQNKRITLTVSSMAATVSDPLEVCVKASVTTPNRLGDWFNRYPNVAFSRKTKNGEIDVLGELIKSRDQDTSPSEGR</sequence>
<comment type="caution">
    <text evidence="1">The sequence shown here is derived from an EMBL/GenBank/DDBJ whole genome shotgun (WGS) entry which is preliminary data.</text>
</comment>
<evidence type="ECO:0000313" key="1">
    <source>
        <dbReference type="EMBL" id="KAH7859002.1"/>
    </source>
</evidence>
<dbReference type="EMBL" id="CM037153">
    <property type="protein sequence ID" value="KAH7859002.1"/>
    <property type="molecule type" value="Genomic_DNA"/>
</dbReference>
<accession>A0ACB7YZQ6</accession>
<reference evidence="1 2" key="1">
    <citation type="journal article" date="2021" name="Hortic Res">
        <title>High-quality reference genome and annotation aids understanding of berry development for evergreen blueberry (Vaccinium darrowii).</title>
        <authorList>
            <person name="Yu J."/>
            <person name="Hulse-Kemp A.M."/>
            <person name="Babiker E."/>
            <person name="Staton M."/>
        </authorList>
    </citation>
    <scope>NUCLEOTIDE SEQUENCE [LARGE SCALE GENOMIC DNA]</scope>
    <source>
        <strain evidence="2">cv. NJ 8807/NJ 8810</strain>
        <tissue evidence="1">Young leaf</tissue>
    </source>
</reference>
<evidence type="ECO:0000313" key="2">
    <source>
        <dbReference type="Proteomes" id="UP000828048"/>
    </source>
</evidence>